<sequence>MAHMWEEPDKARLTRGETYRETKEPPFPHVVTCNVVEEVKADQGPLVAEVISELEVIDLEIILQEASETEAYKPHGGDKEACKPHVEAIDQYSQVDLSREKCTCRSWGLKGISYAHAICCLFYKKLKPEDYISKYYTKEYHLKSYSYTTQLVRGMRLWEDSENLEIDPLVITKKLSISKKARRRDKDKVRKLGKFVKKRDENDTCNLQE</sequence>
<name>A0A6A6K8Y2_HEVBR</name>
<reference evidence="1 2" key="1">
    <citation type="journal article" date="2020" name="Mol. Plant">
        <title>The Chromosome-Based Rubber Tree Genome Provides New Insights into Spurge Genome Evolution and Rubber Biosynthesis.</title>
        <authorList>
            <person name="Liu J."/>
            <person name="Shi C."/>
            <person name="Shi C.C."/>
            <person name="Li W."/>
            <person name="Zhang Q.J."/>
            <person name="Zhang Y."/>
            <person name="Li K."/>
            <person name="Lu H.F."/>
            <person name="Shi C."/>
            <person name="Zhu S.T."/>
            <person name="Xiao Z.Y."/>
            <person name="Nan H."/>
            <person name="Yue Y."/>
            <person name="Zhu X.G."/>
            <person name="Wu Y."/>
            <person name="Hong X.N."/>
            <person name="Fan G.Y."/>
            <person name="Tong Y."/>
            <person name="Zhang D."/>
            <person name="Mao C.L."/>
            <person name="Liu Y.L."/>
            <person name="Hao S.J."/>
            <person name="Liu W.Q."/>
            <person name="Lv M.Q."/>
            <person name="Zhang H.B."/>
            <person name="Liu Y."/>
            <person name="Hu-Tang G.R."/>
            <person name="Wang J.P."/>
            <person name="Wang J.H."/>
            <person name="Sun Y.H."/>
            <person name="Ni S.B."/>
            <person name="Chen W.B."/>
            <person name="Zhang X.C."/>
            <person name="Jiao Y.N."/>
            <person name="Eichler E.E."/>
            <person name="Li G.H."/>
            <person name="Liu X."/>
            <person name="Gao L.Z."/>
        </authorList>
    </citation>
    <scope>NUCLEOTIDE SEQUENCE [LARGE SCALE GENOMIC DNA]</scope>
    <source>
        <strain evidence="2">cv. GT1</strain>
        <tissue evidence="1">Leaf</tissue>
    </source>
</reference>
<dbReference type="Proteomes" id="UP000467840">
    <property type="component" value="Chromosome 12"/>
</dbReference>
<gene>
    <name evidence="1" type="ORF">GH714_040263</name>
</gene>
<organism evidence="1 2">
    <name type="scientific">Hevea brasiliensis</name>
    <name type="common">Para rubber tree</name>
    <name type="synonym">Siphonia brasiliensis</name>
    <dbReference type="NCBI Taxonomy" id="3981"/>
    <lineage>
        <taxon>Eukaryota</taxon>
        <taxon>Viridiplantae</taxon>
        <taxon>Streptophyta</taxon>
        <taxon>Embryophyta</taxon>
        <taxon>Tracheophyta</taxon>
        <taxon>Spermatophyta</taxon>
        <taxon>Magnoliopsida</taxon>
        <taxon>eudicotyledons</taxon>
        <taxon>Gunneridae</taxon>
        <taxon>Pentapetalae</taxon>
        <taxon>rosids</taxon>
        <taxon>fabids</taxon>
        <taxon>Malpighiales</taxon>
        <taxon>Euphorbiaceae</taxon>
        <taxon>Crotonoideae</taxon>
        <taxon>Micrandreae</taxon>
        <taxon>Hevea</taxon>
    </lineage>
</organism>
<comment type="caution">
    <text evidence="1">The sequence shown here is derived from an EMBL/GenBank/DDBJ whole genome shotgun (WGS) entry which is preliminary data.</text>
</comment>
<accession>A0A6A6K8Y2</accession>
<evidence type="ECO:0000313" key="2">
    <source>
        <dbReference type="Proteomes" id="UP000467840"/>
    </source>
</evidence>
<keyword evidence="2" id="KW-1185">Reference proteome</keyword>
<proteinExistence type="predicted"/>
<evidence type="ECO:0000313" key="1">
    <source>
        <dbReference type="EMBL" id="KAF2285262.1"/>
    </source>
</evidence>
<dbReference type="AlphaFoldDB" id="A0A6A6K8Y2"/>
<dbReference type="EMBL" id="JAAGAX010000018">
    <property type="protein sequence ID" value="KAF2285262.1"/>
    <property type="molecule type" value="Genomic_DNA"/>
</dbReference>
<protein>
    <recommendedName>
        <fullName evidence="3">SWIM-type domain-containing protein</fullName>
    </recommendedName>
</protein>
<evidence type="ECO:0008006" key="3">
    <source>
        <dbReference type="Google" id="ProtNLM"/>
    </source>
</evidence>